<dbReference type="SUPFAM" id="SSF50370">
    <property type="entry name" value="Ricin B-like lectins"/>
    <property type="match status" value="1"/>
</dbReference>
<proteinExistence type="predicted"/>
<organism evidence="1 2">
    <name type="scientific">Sporormia fimetaria CBS 119925</name>
    <dbReference type="NCBI Taxonomy" id="1340428"/>
    <lineage>
        <taxon>Eukaryota</taxon>
        <taxon>Fungi</taxon>
        <taxon>Dikarya</taxon>
        <taxon>Ascomycota</taxon>
        <taxon>Pezizomycotina</taxon>
        <taxon>Dothideomycetes</taxon>
        <taxon>Pleosporomycetidae</taxon>
        <taxon>Pleosporales</taxon>
        <taxon>Sporormiaceae</taxon>
        <taxon>Sporormia</taxon>
    </lineage>
</organism>
<feature type="non-terminal residue" evidence="1">
    <location>
        <position position="79"/>
    </location>
</feature>
<name>A0A6A6V055_9PLEO</name>
<dbReference type="InterPro" id="IPR035992">
    <property type="entry name" value="Ricin_B-like_lectins"/>
</dbReference>
<reference evidence="1" key="1">
    <citation type="journal article" date="2020" name="Stud. Mycol.">
        <title>101 Dothideomycetes genomes: a test case for predicting lifestyles and emergence of pathogens.</title>
        <authorList>
            <person name="Haridas S."/>
            <person name="Albert R."/>
            <person name="Binder M."/>
            <person name="Bloem J."/>
            <person name="Labutti K."/>
            <person name="Salamov A."/>
            <person name="Andreopoulos B."/>
            <person name="Baker S."/>
            <person name="Barry K."/>
            <person name="Bills G."/>
            <person name="Bluhm B."/>
            <person name="Cannon C."/>
            <person name="Castanera R."/>
            <person name="Culley D."/>
            <person name="Daum C."/>
            <person name="Ezra D."/>
            <person name="Gonzalez J."/>
            <person name="Henrissat B."/>
            <person name="Kuo A."/>
            <person name="Liang C."/>
            <person name="Lipzen A."/>
            <person name="Lutzoni F."/>
            <person name="Magnuson J."/>
            <person name="Mondo S."/>
            <person name="Nolan M."/>
            <person name="Ohm R."/>
            <person name="Pangilinan J."/>
            <person name="Park H.-J."/>
            <person name="Ramirez L."/>
            <person name="Alfaro M."/>
            <person name="Sun H."/>
            <person name="Tritt A."/>
            <person name="Yoshinaga Y."/>
            <person name="Zwiers L.-H."/>
            <person name="Turgeon B."/>
            <person name="Goodwin S."/>
            <person name="Spatafora J."/>
            <person name="Crous P."/>
            <person name="Grigoriev I."/>
        </authorList>
    </citation>
    <scope>NUCLEOTIDE SEQUENCE</scope>
    <source>
        <strain evidence="1">CBS 119925</strain>
    </source>
</reference>
<accession>A0A6A6V055</accession>
<dbReference type="Gene3D" id="2.80.10.50">
    <property type="match status" value="1"/>
</dbReference>
<protein>
    <recommendedName>
        <fullName evidence="3">Ricin B lectin domain-containing protein</fullName>
    </recommendedName>
</protein>
<dbReference type="Proteomes" id="UP000799440">
    <property type="component" value="Unassembled WGS sequence"/>
</dbReference>
<evidence type="ECO:0008006" key="3">
    <source>
        <dbReference type="Google" id="ProtNLM"/>
    </source>
</evidence>
<dbReference type="AlphaFoldDB" id="A0A6A6V055"/>
<dbReference type="PANTHER" id="PTHR39697">
    <property type="entry name" value="RICIN B LECTIN DOMAIN-CONTAINING PROTEIN-RELATED"/>
    <property type="match status" value="1"/>
</dbReference>
<dbReference type="PANTHER" id="PTHR39697:SF1">
    <property type="entry name" value="RICIN B LECTIN DOMAIN-CONTAINING PROTEIN"/>
    <property type="match status" value="1"/>
</dbReference>
<sequence length="79" mass="8285">ASGETTTVNKSAIDSDVPWPGSTYIITDANTGDVLTLRSGELVMESAWSPSAHSSIYWKLVSDNGSYGLRNAASGSYIG</sequence>
<evidence type="ECO:0000313" key="2">
    <source>
        <dbReference type="Proteomes" id="UP000799440"/>
    </source>
</evidence>
<evidence type="ECO:0000313" key="1">
    <source>
        <dbReference type="EMBL" id="KAF2743359.1"/>
    </source>
</evidence>
<feature type="non-terminal residue" evidence="1">
    <location>
        <position position="1"/>
    </location>
</feature>
<dbReference type="EMBL" id="MU006598">
    <property type="protein sequence ID" value="KAF2743359.1"/>
    <property type="molecule type" value="Genomic_DNA"/>
</dbReference>
<gene>
    <name evidence="1" type="ORF">M011DRAFT_370121</name>
</gene>
<dbReference type="OrthoDB" id="5289641at2759"/>
<keyword evidence="2" id="KW-1185">Reference proteome</keyword>